<keyword evidence="4" id="KW-1185">Reference proteome</keyword>
<feature type="region of interest" description="Disordered" evidence="1">
    <location>
        <begin position="1"/>
        <end position="21"/>
    </location>
</feature>
<dbReference type="EMBL" id="JAVRFH010000056">
    <property type="protein sequence ID" value="MDT0615242.1"/>
    <property type="molecule type" value="Genomic_DNA"/>
</dbReference>
<reference evidence="3" key="1">
    <citation type="submission" date="2024-05" db="EMBL/GenBank/DDBJ databases">
        <title>30 novel species of actinomycetes from the DSMZ collection.</title>
        <authorList>
            <person name="Nouioui I."/>
        </authorList>
    </citation>
    <scope>NUCLEOTIDE SEQUENCE</scope>
    <source>
        <strain evidence="3">DSM 40712</strain>
    </source>
</reference>
<dbReference type="Proteomes" id="UP001180724">
    <property type="component" value="Unassembled WGS sequence"/>
</dbReference>
<proteinExistence type="predicted"/>
<gene>
    <name evidence="3" type="ORF">RM812_34385</name>
</gene>
<feature type="transmembrane region" description="Helical" evidence="2">
    <location>
        <begin position="26"/>
        <end position="45"/>
    </location>
</feature>
<evidence type="ECO:0008006" key="5">
    <source>
        <dbReference type="Google" id="ProtNLM"/>
    </source>
</evidence>
<keyword evidence="2" id="KW-0812">Transmembrane</keyword>
<evidence type="ECO:0000256" key="1">
    <source>
        <dbReference type="SAM" id="MobiDB-lite"/>
    </source>
</evidence>
<organism evidence="3 4">
    <name type="scientific">Streptomyces lancefieldiae</name>
    <dbReference type="NCBI Taxonomy" id="3075520"/>
    <lineage>
        <taxon>Bacteria</taxon>
        <taxon>Bacillati</taxon>
        <taxon>Actinomycetota</taxon>
        <taxon>Actinomycetes</taxon>
        <taxon>Kitasatosporales</taxon>
        <taxon>Streptomycetaceae</taxon>
        <taxon>Streptomyces</taxon>
    </lineage>
</organism>
<comment type="caution">
    <text evidence="3">The sequence shown here is derived from an EMBL/GenBank/DDBJ whole genome shotgun (WGS) entry which is preliminary data.</text>
</comment>
<dbReference type="InterPro" id="IPR035992">
    <property type="entry name" value="Ricin_B-like_lectins"/>
</dbReference>
<dbReference type="RefSeq" id="WP_311582119.1">
    <property type="nucleotide sequence ID" value="NZ_JAVRFH010000056.1"/>
</dbReference>
<protein>
    <recommendedName>
        <fullName evidence="5">Ricin B lectin domain-containing protein</fullName>
    </recommendedName>
</protein>
<evidence type="ECO:0000313" key="4">
    <source>
        <dbReference type="Proteomes" id="UP001180724"/>
    </source>
</evidence>
<evidence type="ECO:0000313" key="3">
    <source>
        <dbReference type="EMBL" id="MDT0615242.1"/>
    </source>
</evidence>
<accession>A0ABU3B0A0</accession>
<name>A0ABU3B0A0_9ACTN</name>
<feature type="region of interest" description="Disordered" evidence="1">
    <location>
        <begin position="50"/>
        <end position="72"/>
    </location>
</feature>
<dbReference type="Gene3D" id="2.80.10.50">
    <property type="match status" value="1"/>
</dbReference>
<dbReference type="CDD" id="cd00161">
    <property type="entry name" value="beta-trefoil_Ricin-like"/>
    <property type="match status" value="1"/>
</dbReference>
<sequence length="220" mass="22812">MTRPDSGPRSEPAGEPTSPRRRWGRGLVLAAVLVALLLAVGLWGIPAADPDHSSRSARPGTAPAASPTALRAPTDGWVTIRPARGRDLCLTDGRDRGGAYGSAVAVQLPCAGAPVPRTFLEPIGAGLYRIQWHHPQQGKGCLTVMHGGPVDGMLEPRDDCTQATLFRVEPAPGSSADVRFRPAGGGLCLGIADDDTDAGAEAVQEPCTGAADQRFVVRAG</sequence>
<evidence type="ECO:0000256" key="2">
    <source>
        <dbReference type="SAM" id="Phobius"/>
    </source>
</evidence>
<dbReference type="SUPFAM" id="SSF50370">
    <property type="entry name" value="Ricin B-like lectins"/>
    <property type="match status" value="1"/>
</dbReference>
<keyword evidence="2" id="KW-0472">Membrane</keyword>
<keyword evidence="2" id="KW-1133">Transmembrane helix</keyword>